<accession>A0A1J5SDZ9</accession>
<dbReference type="PROSITE" id="PS00893">
    <property type="entry name" value="NUDIX_BOX"/>
    <property type="match status" value="1"/>
</dbReference>
<evidence type="ECO:0000313" key="3">
    <source>
        <dbReference type="EMBL" id="OIQ98445.1"/>
    </source>
</evidence>
<dbReference type="PANTHER" id="PTHR43736:SF1">
    <property type="entry name" value="DIHYDRONEOPTERIN TRIPHOSPHATE DIPHOSPHATASE"/>
    <property type="match status" value="1"/>
</dbReference>
<dbReference type="PANTHER" id="PTHR43736">
    <property type="entry name" value="ADP-RIBOSE PYROPHOSPHATASE"/>
    <property type="match status" value="1"/>
</dbReference>
<organism evidence="3">
    <name type="scientific">mine drainage metagenome</name>
    <dbReference type="NCBI Taxonomy" id="410659"/>
    <lineage>
        <taxon>unclassified sequences</taxon>
        <taxon>metagenomes</taxon>
        <taxon>ecological metagenomes</taxon>
    </lineage>
</organism>
<dbReference type="PROSITE" id="PS51462">
    <property type="entry name" value="NUDIX"/>
    <property type="match status" value="1"/>
</dbReference>
<evidence type="ECO:0000256" key="1">
    <source>
        <dbReference type="ARBA" id="ARBA00022801"/>
    </source>
</evidence>
<evidence type="ECO:0000259" key="2">
    <source>
        <dbReference type="PROSITE" id="PS51462"/>
    </source>
</evidence>
<protein>
    <submittedName>
        <fullName evidence="3">Nucleoside triphosphatase NudI</fullName>
        <ecNumber evidence="3">3.6.1.-</ecNumber>
    </submittedName>
</protein>
<dbReference type="GO" id="GO:0016787">
    <property type="term" value="F:hydrolase activity"/>
    <property type="evidence" value="ECO:0007669"/>
    <property type="project" value="UniProtKB-KW"/>
</dbReference>
<dbReference type="InterPro" id="IPR020084">
    <property type="entry name" value="NUDIX_hydrolase_CS"/>
</dbReference>
<reference evidence="3" key="1">
    <citation type="submission" date="2016-10" db="EMBL/GenBank/DDBJ databases">
        <title>Sequence of Gallionella enrichment culture.</title>
        <authorList>
            <person name="Poehlein A."/>
            <person name="Muehling M."/>
            <person name="Daniel R."/>
        </authorList>
    </citation>
    <scope>NUCLEOTIDE SEQUENCE</scope>
</reference>
<dbReference type="EC" id="3.6.1.-" evidence="3"/>
<dbReference type="Pfam" id="PF00293">
    <property type="entry name" value="NUDIX"/>
    <property type="match status" value="1"/>
</dbReference>
<feature type="domain" description="Nudix hydrolase" evidence="2">
    <location>
        <begin position="19"/>
        <end position="152"/>
    </location>
</feature>
<dbReference type="Gene3D" id="3.90.79.10">
    <property type="entry name" value="Nucleoside Triphosphate Pyrophosphohydrolase"/>
    <property type="match status" value="1"/>
</dbReference>
<dbReference type="InterPro" id="IPR015797">
    <property type="entry name" value="NUDIX_hydrolase-like_dom_sf"/>
</dbReference>
<comment type="caution">
    <text evidence="3">The sequence shown here is derived from an EMBL/GenBank/DDBJ whole genome shotgun (WGS) entry which is preliminary data.</text>
</comment>
<gene>
    <name evidence="3" type="primary">nudI</name>
    <name evidence="3" type="ORF">GALL_195710</name>
</gene>
<dbReference type="AlphaFoldDB" id="A0A1J5SDZ9"/>
<dbReference type="EMBL" id="MLJW01000119">
    <property type="protein sequence ID" value="OIQ98445.1"/>
    <property type="molecule type" value="Genomic_DNA"/>
</dbReference>
<name>A0A1J5SDZ9_9ZZZZ</name>
<dbReference type="SUPFAM" id="SSF55811">
    <property type="entry name" value="Nudix"/>
    <property type="match status" value="1"/>
</dbReference>
<dbReference type="InterPro" id="IPR000086">
    <property type="entry name" value="NUDIX_hydrolase_dom"/>
</dbReference>
<sequence length="160" mass="17588">MPFAPPPLPPPDPAAAAQADAHGVTALLLTEDGRFLLQLRDDIPGIALPGHWACFGGHAEAGENAEQAMRRELDEELGYRPAALTLFHRALYTLPRPVRPIVRNDWFLAPLPLAALPALRQQEGAGMALFSLEQARNLPKISPFDLCVMMLLAQWPRLYP</sequence>
<keyword evidence="1 3" id="KW-0378">Hydrolase</keyword>
<proteinExistence type="predicted"/>